<protein>
    <submittedName>
        <fullName evidence="1">Uncharacterized protein</fullName>
    </submittedName>
</protein>
<proteinExistence type="predicted"/>
<evidence type="ECO:0000313" key="2">
    <source>
        <dbReference type="Proteomes" id="UP000095237"/>
    </source>
</evidence>
<sequence length="305" mass="35135">MKEDLEMIAKEDGEWDKSRNAEWLILLENLSINNRVVYNESDDATRGDIIMMMKFVSNDDKLVVKYKGKLGSLNRKKKNSAFMPTSVLKTFDYLRYNSNWIGNRNMLQGDILEYMRLRGWESKNVAYRQIRRDLEFLSDIKMSYTGKNSFRMITPYGGDCGIKQGKFFFLLSVPFAEIYKKTHSQYVSPKMLKIDTHSCPPAYHIGKKLTELYSMNKDKANAGIVSIGSLLKGNPYISAYNSKIGNVYRNIINPTIRSLEALNSVFSFSNTSKLHEQNNILAFLSFKLKYMPINYPVPVLKVINA</sequence>
<reference evidence="1 2" key="1">
    <citation type="submission" date="2015-11" db="EMBL/GenBank/DDBJ databases">
        <title>Evidence for parallel genomic evolution in an endosymbiosis of termite gut flagellates.</title>
        <authorList>
            <person name="Zheng H."/>
        </authorList>
    </citation>
    <scope>NUCLEOTIDE SEQUENCE [LARGE SCALE GENOMIC DNA]</scope>
    <source>
        <strain evidence="1 2">CET450</strain>
    </source>
</reference>
<gene>
    <name evidence="1" type="ORF">ATZ36_09015</name>
</gene>
<name>A0A1E5IGL5_ENDTX</name>
<accession>A0A1E5IGL5</accession>
<dbReference type="EMBL" id="LNVX01000673">
    <property type="protein sequence ID" value="OEG69535.1"/>
    <property type="molecule type" value="Genomic_DNA"/>
</dbReference>
<comment type="caution">
    <text evidence="1">The sequence shown here is derived from an EMBL/GenBank/DDBJ whole genome shotgun (WGS) entry which is preliminary data.</text>
</comment>
<dbReference type="Proteomes" id="UP000095237">
    <property type="component" value="Unassembled WGS sequence"/>
</dbReference>
<dbReference type="AlphaFoldDB" id="A0A1E5IGL5"/>
<evidence type="ECO:0000313" key="1">
    <source>
        <dbReference type="EMBL" id="OEG69535.1"/>
    </source>
</evidence>
<keyword evidence="2" id="KW-1185">Reference proteome</keyword>
<organism evidence="1 2">
    <name type="scientific">Endomicrobium trichonymphae</name>
    <dbReference type="NCBI Taxonomy" id="1408204"/>
    <lineage>
        <taxon>Bacteria</taxon>
        <taxon>Pseudomonadati</taxon>
        <taxon>Elusimicrobiota</taxon>
        <taxon>Endomicrobiia</taxon>
        <taxon>Endomicrobiales</taxon>
        <taxon>Endomicrobiaceae</taxon>
        <taxon>Candidatus Endomicrobiellum</taxon>
    </lineage>
</organism>